<protein>
    <recommendedName>
        <fullName evidence="1">Peptidase M15C domain-containing protein</fullName>
    </recommendedName>
</protein>
<proteinExistence type="predicted"/>
<keyword evidence="3" id="KW-1185">Reference proteome</keyword>
<evidence type="ECO:0000313" key="2">
    <source>
        <dbReference type="EMBL" id="GGX97643.1"/>
    </source>
</evidence>
<evidence type="ECO:0000313" key="3">
    <source>
        <dbReference type="Proteomes" id="UP000600877"/>
    </source>
</evidence>
<dbReference type="Pfam" id="PF13539">
    <property type="entry name" value="Peptidase_M15_4"/>
    <property type="match status" value="1"/>
</dbReference>
<dbReference type="SUPFAM" id="SSF55166">
    <property type="entry name" value="Hedgehog/DD-peptidase"/>
    <property type="match status" value="1"/>
</dbReference>
<comment type="caution">
    <text evidence="2">The sequence shown here is derived from an EMBL/GenBank/DDBJ whole genome shotgun (WGS) entry which is preliminary data.</text>
</comment>
<accession>A0ABQ2Z027</accession>
<dbReference type="Gene3D" id="3.30.1380.10">
    <property type="match status" value="1"/>
</dbReference>
<sequence>MSLFFSDFHKTEEFIPYEYKHSSRIKLTLQEEQLAPPPPLPPEAFRDAISEQPRLNRADRSWDKLDAAFVQTVLRLMARLEARGYPMTLLEGYRSPERQDALAGQATLVTKAKGGQSKHQYGLAVDLAPVRNGKVVISERDPWAMQAYQALGEEAAAAALTWGGNWSFKDYGHIERSGSLRQLLASKQ</sequence>
<dbReference type="Proteomes" id="UP000600877">
    <property type="component" value="Unassembled WGS sequence"/>
</dbReference>
<dbReference type="InterPro" id="IPR009045">
    <property type="entry name" value="Zn_M74/Hedgehog-like"/>
</dbReference>
<dbReference type="InterPro" id="IPR039561">
    <property type="entry name" value="Peptidase_M15C"/>
</dbReference>
<dbReference type="CDD" id="cd14845">
    <property type="entry name" value="L-Ala-D-Glu_peptidase_like"/>
    <property type="match status" value="1"/>
</dbReference>
<organism evidence="2 3">
    <name type="scientific">Vogesella alkaliphila</name>
    <dbReference type="NCBI Taxonomy" id="1193621"/>
    <lineage>
        <taxon>Bacteria</taxon>
        <taxon>Pseudomonadati</taxon>
        <taxon>Pseudomonadota</taxon>
        <taxon>Betaproteobacteria</taxon>
        <taxon>Neisseriales</taxon>
        <taxon>Chromobacteriaceae</taxon>
        <taxon>Vogesella</taxon>
    </lineage>
</organism>
<feature type="domain" description="Peptidase M15C" evidence="1">
    <location>
        <begin position="111"/>
        <end position="175"/>
    </location>
</feature>
<reference evidence="3" key="1">
    <citation type="journal article" date="2019" name="Int. J. Syst. Evol. Microbiol.">
        <title>The Global Catalogue of Microorganisms (GCM) 10K type strain sequencing project: providing services to taxonomists for standard genome sequencing and annotation.</title>
        <authorList>
            <consortium name="The Broad Institute Genomics Platform"/>
            <consortium name="The Broad Institute Genome Sequencing Center for Infectious Disease"/>
            <person name="Wu L."/>
            <person name="Ma J."/>
        </authorList>
    </citation>
    <scope>NUCLEOTIDE SEQUENCE [LARGE SCALE GENOMIC DNA]</scope>
    <source>
        <strain evidence="3">KCTC 32041</strain>
    </source>
</reference>
<evidence type="ECO:0000259" key="1">
    <source>
        <dbReference type="Pfam" id="PF13539"/>
    </source>
</evidence>
<dbReference type="EMBL" id="BMYW01000010">
    <property type="protein sequence ID" value="GGX97643.1"/>
    <property type="molecule type" value="Genomic_DNA"/>
</dbReference>
<gene>
    <name evidence="2" type="ORF">GCM10011290_27030</name>
</gene>
<name>A0ABQ2Z027_9NEIS</name>